<accession>W9CQM1</accession>
<proteinExistence type="predicted"/>
<dbReference type="Proteomes" id="UP000019487">
    <property type="component" value="Unassembled WGS sequence"/>
</dbReference>
<protein>
    <submittedName>
        <fullName evidence="1">Uncharacterized protein</fullName>
    </submittedName>
</protein>
<reference evidence="1 2" key="1">
    <citation type="journal article" date="2014" name="Genome Announc.">
        <title>Draft genome sequence of Sclerotinia borealis, a psychrophilic plant pathogenic fungus.</title>
        <authorList>
            <person name="Mardanov A.V."/>
            <person name="Beletsky A.V."/>
            <person name="Kadnikov V.V."/>
            <person name="Ignatov A.N."/>
            <person name="Ravin N.V."/>
        </authorList>
    </citation>
    <scope>NUCLEOTIDE SEQUENCE [LARGE SCALE GENOMIC DNA]</scope>
    <source>
        <strain evidence="2">F-4157</strain>
    </source>
</reference>
<dbReference type="HOGENOM" id="CLU_1886950_0_0_1"/>
<dbReference type="EMBL" id="AYSA01000045">
    <property type="protein sequence ID" value="ESZ98333.1"/>
    <property type="molecule type" value="Genomic_DNA"/>
</dbReference>
<keyword evidence="2" id="KW-1185">Reference proteome</keyword>
<evidence type="ECO:0000313" key="2">
    <source>
        <dbReference type="Proteomes" id="UP000019487"/>
    </source>
</evidence>
<dbReference type="AlphaFoldDB" id="W9CQM1"/>
<name>W9CQM1_SCLBF</name>
<gene>
    <name evidence="1" type="ORF">SBOR_1326</name>
</gene>
<sequence>MRAPMSADNVELQQRLSSCSLGSVWQQSDFGGRPGGGGGGLKISWFAMCTRCLPPHIEDKKGRIRCIADLGLGAGHHWLVGLPDYVALQIRVAAQRGKDYADVEKGEFKSYAFLYSAVVQPESWRICKRRVIVFM</sequence>
<evidence type="ECO:0000313" key="1">
    <source>
        <dbReference type="EMBL" id="ESZ98333.1"/>
    </source>
</evidence>
<comment type="caution">
    <text evidence="1">The sequence shown here is derived from an EMBL/GenBank/DDBJ whole genome shotgun (WGS) entry which is preliminary data.</text>
</comment>
<organism evidence="1 2">
    <name type="scientific">Sclerotinia borealis (strain F-4128)</name>
    <dbReference type="NCBI Taxonomy" id="1432307"/>
    <lineage>
        <taxon>Eukaryota</taxon>
        <taxon>Fungi</taxon>
        <taxon>Dikarya</taxon>
        <taxon>Ascomycota</taxon>
        <taxon>Pezizomycotina</taxon>
        <taxon>Leotiomycetes</taxon>
        <taxon>Helotiales</taxon>
        <taxon>Sclerotiniaceae</taxon>
        <taxon>Sclerotinia</taxon>
    </lineage>
</organism>